<name>X1SK94_9ZZZZ</name>
<dbReference type="Gene3D" id="3.40.710.10">
    <property type="entry name" value="DD-peptidase/beta-lactamase superfamily"/>
    <property type="match status" value="1"/>
</dbReference>
<sequence length="179" mass="19957">MSKFFTALAVMQLVEAGRLDLDTPVQRYIPEFRLADQEISTETTVRNLLSQTSGISNMAGLKQCLGTGNKTIEQAVQELNTTKPAYSVGTKFQYSNANYIVLGLLIEAVSGESYGQYIHQHIFEPLEMRNSFTSQKQAMQHGMATGYRRWFGSPVSTDLPYLRHGIPSGYIISCAEDMT</sequence>
<dbReference type="EMBL" id="BARW01015324">
    <property type="protein sequence ID" value="GAI93447.1"/>
    <property type="molecule type" value="Genomic_DNA"/>
</dbReference>
<evidence type="ECO:0000256" key="1">
    <source>
        <dbReference type="ARBA" id="ARBA00004370"/>
    </source>
</evidence>
<dbReference type="GO" id="GO:0016020">
    <property type="term" value="C:membrane"/>
    <property type="evidence" value="ECO:0007669"/>
    <property type="project" value="UniProtKB-SubCell"/>
</dbReference>
<comment type="caution">
    <text evidence="4">The sequence shown here is derived from an EMBL/GenBank/DDBJ whole genome shotgun (WGS) entry which is preliminary data.</text>
</comment>
<comment type="subcellular location">
    <subcellularLocation>
        <location evidence="1">Membrane</location>
    </subcellularLocation>
</comment>
<keyword evidence="2" id="KW-0472">Membrane</keyword>
<dbReference type="InterPro" id="IPR012338">
    <property type="entry name" value="Beta-lactam/transpept-like"/>
</dbReference>
<dbReference type="PANTHER" id="PTHR46825:SF11">
    <property type="entry name" value="PENICILLIN-BINDING PROTEIN 4"/>
    <property type="match status" value="1"/>
</dbReference>
<evidence type="ECO:0000256" key="2">
    <source>
        <dbReference type="ARBA" id="ARBA00023136"/>
    </source>
</evidence>
<dbReference type="Pfam" id="PF00144">
    <property type="entry name" value="Beta-lactamase"/>
    <property type="match status" value="1"/>
</dbReference>
<gene>
    <name evidence="4" type="ORF">S12H4_26927</name>
</gene>
<dbReference type="InterPro" id="IPR001466">
    <property type="entry name" value="Beta-lactam-related"/>
</dbReference>
<dbReference type="AlphaFoldDB" id="X1SK94"/>
<feature type="non-terminal residue" evidence="4">
    <location>
        <position position="179"/>
    </location>
</feature>
<evidence type="ECO:0000313" key="4">
    <source>
        <dbReference type="EMBL" id="GAI93447.1"/>
    </source>
</evidence>
<dbReference type="InterPro" id="IPR050491">
    <property type="entry name" value="AmpC-like"/>
</dbReference>
<dbReference type="SUPFAM" id="SSF56601">
    <property type="entry name" value="beta-lactamase/transpeptidase-like"/>
    <property type="match status" value="1"/>
</dbReference>
<protein>
    <recommendedName>
        <fullName evidence="3">Beta-lactamase-related domain-containing protein</fullName>
    </recommendedName>
</protein>
<dbReference type="PANTHER" id="PTHR46825">
    <property type="entry name" value="D-ALANYL-D-ALANINE-CARBOXYPEPTIDASE/ENDOPEPTIDASE AMPH"/>
    <property type="match status" value="1"/>
</dbReference>
<organism evidence="4">
    <name type="scientific">marine sediment metagenome</name>
    <dbReference type="NCBI Taxonomy" id="412755"/>
    <lineage>
        <taxon>unclassified sequences</taxon>
        <taxon>metagenomes</taxon>
        <taxon>ecological metagenomes</taxon>
    </lineage>
</organism>
<feature type="domain" description="Beta-lactamase-related" evidence="3">
    <location>
        <begin position="1"/>
        <end position="178"/>
    </location>
</feature>
<evidence type="ECO:0000259" key="3">
    <source>
        <dbReference type="Pfam" id="PF00144"/>
    </source>
</evidence>
<reference evidence="4" key="1">
    <citation type="journal article" date="2014" name="Front. Microbiol.">
        <title>High frequency of phylogenetically diverse reductive dehalogenase-homologous genes in deep subseafloor sedimentary metagenomes.</title>
        <authorList>
            <person name="Kawai M."/>
            <person name="Futagami T."/>
            <person name="Toyoda A."/>
            <person name="Takaki Y."/>
            <person name="Nishi S."/>
            <person name="Hori S."/>
            <person name="Arai W."/>
            <person name="Tsubouchi T."/>
            <person name="Morono Y."/>
            <person name="Uchiyama I."/>
            <person name="Ito T."/>
            <person name="Fujiyama A."/>
            <person name="Inagaki F."/>
            <person name="Takami H."/>
        </authorList>
    </citation>
    <scope>NUCLEOTIDE SEQUENCE</scope>
    <source>
        <strain evidence="4">Expedition CK06-06</strain>
    </source>
</reference>
<accession>X1SK94</accession>
<proteinExistence type="predicted"/>